<evidence type="ECO:0000256" key="1">
    <source>
        <dbReference type="SAM" id="MobiDB-lite"/>
    </source>
</evidence>
<dbReference type="Proteomes" id="UP000054217">
    <property type="component" value="Unassembled WGS sequence"/>
</dbReference>
<dbReference type="OrthoDB" id="2702524at2759"/>
<feature type="region of interest" description="Disordered" evidence="1">
    <location>
        <begin position="1"/>
        <end position="29"/>
    </location>
</feature>
<gene>
    <name evidence="2" type="ORF">M404DRAFT_28486</name>
</gene>
<name>A0A0C3P364_PISTI</name>
<protein>
    <submittedName>
        <fullName evidence="2">Uncharacterized protein</fullName>
    </submittedName>
</protein>
<proteinExistence type="predicted"/>
<reference evidence="3" key="2">
    <citation type="submission" date="2015-01" db="EMBL/GenBank/DDBJ databases">
        <title>Evolutionary Origins and Diversification of the Mycorrhizal Mutualists.</title>
        <authorList>
            <consortium name="DOE Joint Genome Institute"/>
            <consortium name="Mycorrhizal Genomics Consortium"/>
            <person name="Kohler A."/>
            <person name="Kuo A."/>
            <person name="Nagy L.G."/>
            <person name="Floudas D."/>
            <person name="Copeland A."/>
            <person name="Barry K.W."/>
            <person name="Cichocki N."/>
            <person name="Veneault-Fourrey C."/>
            <person name="LaButti K."/>
            <person name="Lindquist E.A."/>
            <person name="Lipzen A."/>
            <person name="Lundell T."/>
            <person name="Morin E."/>
            <person name="Murat C."/>
            <person name="Riley R."/>
            <person name="Ohm R."/>
            <person name="Sun H."/>
            <person name="Tunlid A."/>
            <person name="Henrissat B."/>
            <person name="Grigoriev I.V."/>
            <person name="Hibbett D.S."/>
            <person name="Martin F."/>
        </authorList>
    </citation>
    <scope>NUCLEOTIDE SEQUENCE [LARGE SCALE GENOMIC DNA]</scope>
    <source>
        <strain evidence="3">Marx 270</strain>
    </source>
</reference>
<organism evidence="2 3">
    <name type="scientific">Pisolithus tinctorius Marx 270</name>
    <dbReference type="NCBI Taxonomy" id="870435"/>
    <lineage>
        <taxon>Eukaryota</taxon>
        <taxon>Fungi</taxon>
        <taxon>Dikarya</taxon>
        <taxon>Basidiomycota</taxon>
        <taxon>Agaricomycotina</taxon>
        <taxon>Agaricomycetes</taxon>
        <taxon>Agaricomycetidae</taxon>
        <taxon>Boletales</taxon>
        <taxon>Sclerodermatineae</taxon>
        <taxon>Pisolithaceae</taxon>
        <taxon>Pisolithus</taxon>
    </lineage>
</organism>
<dbReference type="InParanoid" id="A0A0C3P364"/>
<reference evidence="2 3" key="1">
    <citation type="submission" date="2014-04" db="EMBL/GenBank/DDBJ databases">
        <authorList>
            <consortium name="DOE Joint Genome Institute"/>
            <person name="Kuo A."/>
            <person name="Kohler A."/>
            <person name="Costa M.D."/>
            <person name="Nagy L.G."/>
            <person name="Floudas D."/>
            <person name="Copeland A."/>
            <person name="Barry K.W."/>
            <person name="Cichocki N."/>
            <person name="Veneault-Fourrey C."/>
            <person name="LaButti K."/>
            <person name="Lindquist E.A."/>
            <person name="Lipzen A."/>
            <person name="Lundell T."/>
            <person name="Morin E."/>
            <person name="Murat C."/>
            <person name="Sun H."/>
            <person name="Tunlid A."/>
            <person name="Henrissat B."/>
            <person name="Grigoriev I.V."/>
            <person name="Hibbett D.S."/>
            <person name="Martin F."/>
            <person name="Nordberg H.P."/>
            <person name="Cantor M.N."/>
            <person name="Hua S.X."/>
        </authorList>
    </citation>
    <scope>NUCLEOTIDE SEQUENCE [LARGE SCALE GENOMIC DNA]</scope>
    <source>
        <strain evidence="2 3">Marx 270</strain>
    </source>
</reference>
<evidence type="ECO:0000313" key="3">
    <source>
        <dbReference type="Proteomes" id="UP000054217"/>
    </source>
</evidence>
<feature type="compositionally biased region" description="Polar residues" evidence="1">
    <location>
        <begin position="1"/>
        <end position="16"/>
    </location>
</feature>
<keyword evidence="3" id="KW-1185">Reference proteome</keyword>
<evidence type="ECO:0000313" key="2">
    <source>
        <dbReference type="EMBL" id="KIO01739.1"/>
    </source>
</evidence>
<dbReference type="EMBL" id="KN831986">
    <property type="protein sequence ID" value="KIO01739.1"/>
    <property type="molecule type" value="Genomic_DNA"/>
</dbReference>
<sequence length="135" mass="14597">MPSHASTSSSDPTFLHTSSTSRSSTLTSTVSSRSEAMISPIIYSHVHNLHGIVSSNYYPTSTSHIRNLAHPLGDLVACYLASHGYGTGDVECIIQAHECVHNNEDLVIFLAGQGMSVSEARFLLRLVDLQDIGLR</sequence>
<feature type="compositionally biased region" description="Low complexity" evidence="1">
    <location>
        <begin position="17"/>
        <end position="29"/>
    </location>
</feature>
<dbReference type="AlphaFoldDB" id="A0A0C3P364"/>
<accession>A0A0C3P364</accession>
<dbReference type="HOGENOM" id="CLU_1886597_0_0_1"/>